<dbReference type="GO" id="GO:0044571">
    <property type="term" value="P:[2Fe-2S] cluster assembly"/>
    <property type="evidence" value="ECO:0007669"/>
    <property type="project" value="InterPro"/>
</dbReference>
<gene>
    <name evidence="4" type="ORF">HBR001_LOCUS4100</name>
</gene>
<keyword evidence="2" id="KW-0143">Chaperone</keyword>
<dbReference type="SUPFAM" id="SSF46565">
    <property type="entry name" value="Chaperone J-domain"/>
    <property type="match status" value="1"/>
</dbReference>
<feature type="domain" description="J" evidence="3">
    <location>
        <begin position="77"/>
        <end position="149"/>
    </location>
</feature>
<evidence type="ECO:0000259" key="3">
    <source>
        <dbReference type="PROSITE" id="PS50076"/>
    </source>
</evidence>
<evidence type="ECO:0000313" key="4">
    <source>
        <dbReference type="EMBL" id="CAI5727489.1"/>
    </source>
</evidence>
<dbReference type="GO" id="GO:0051259">
    <property type="term" value="P:protein complex oligomerization"/>
    <property type="evidence" value="ECO:0007669"/>
    <property type="project" value="InterPro"/>
</dbReference>
<dbReference type="EMBL" id="CANTFL010000748">
    <property type="protein sequence ID" value="CAI5727489.1"/>
    <property type="molecule type" value="Genomic_DNA"/>
</dbReference>
<dbReference type="InterPro" id="IPR001623">
    <property type="entry name" value="DnaJ_domain"/>
</dbReference>
<reference evidence="4" key="1">
    <citation type="submission" date="2022-12" db="EMBL/GenBank/DDBJ databases">
        <authorList>
            <person name="Webb A."/>
        </authorList>
    </citation>
    <scope>NUCLEOTIDE SEQUENCE</scope>
    <source>
        <strain evidence="4">Hp1</strain>
    </source>
</reference>
<keyword evidence="5" id="KW-1185">Reference proteome</keyword>
<dbReference type="Proteomes" id="UP001162031">
    <property type="component" value="Unassembled WGS sequence"/>
</dbReference>
<sequence length="244" mass="27694">MRSGNWLRPRLRRTLRAPQRPRTCTVVSKAAHGNGIATRCGGPDGGLSCWKCHRTTDSCAFFCPTCDAIQPLSKSCDYFDMFKIPRHFTLEPRRIEKTYWSLLKRLHPDLYGSKTEFEKELSAANAAVVNDAYKILKTPNTRVKYLLSLDGIDALGETASTAVDTELLMQMMEIRERIAMATTIDALHAIREEISNQVDAVIKKLGEVYDKDQDLEAAKRYAVELQYMVKCVEEIDLREEKLDG</sequence>
<dbReference type="GO" id="GO:0001671">
    <property type="term" value="F:ATPase activator activity"/>
    <property type="evidence" value="ECO:0007669"/>
    <property type="project" value="InterPro"/>
</dbReference>
<dbReference type="PANTHER" id="PTHR14021">
    <property type="entry name" value="IRON-SULFUR CLUSTER CO-CHAPERONE PROTEIN HSCB"/>
    <property type="match status" value="1"/>
</dbReference>
<dbReference type="InterPro" id="IPR004640">
    <property type="entry name" value="HscB"/>
</dbReference>
<dbReference type="InterPro" id="IPR009073">
    <property type="entry name" value="HscB_oligo_C"/>
</dbReference>
<dbReference type="GO" id="GO:0051087">
    <property type="term" value="F:protein-folding chaperone binding"/>
    <property type="evidence" value="ECO:0007669"/>
    <property type="project" value="InterPro"/>
</dbReference>
<proteinExistence type="inferred from homology"/>
<dbReference type="Gene3D" id="1.20.1280.20">
    <property type="entry name" value="HscB, C-terminal domain"/>
    <property type="match status" value="1"/>
</dbReference>
<dbReference type="HAMAP" id="MF_00682">
    <property type="entry name" value="HscB"/>
    <property type="match status" value="1"/>
</dbReference>
<dbReference type="Gene3D" id="1.10.287.110">
    <property type="entry name" value="DnaJ domain"/>
    <property type="match status" value="1"/>
</dbReference>
<dbReference type="PANTHER" id="PTHR14021:SF15">
    <property type="entry name" value="IRON-SULFUR CLUSTER CO-CHAPERONE PROTEIN HSCB"/>
    <property type="match status" value="1"/>
</dbReference>
<dbReference type="Pfam" id="PF07743">
    <property type="entry name" value="HSCB_C"/>
    <property type="match status" value="1"/>
</dbReference>
<dbReference type="InterPro" id="IPR036386">
    <property type="entry name" value="HscB_C_sf"/>
</dbReference>
<dbReference type="AlphaFoldDB" id="A0AAV0TZ10"/>
<organism evidence="4 5">
    <name type="scientific">Hyaloperonospora brassicae</name>
    <name type="common">Brassica downy mildew</name>
    <name type="synonym">Peronospora brassicae</name>
    <dbReference type="NCBI Taxonomy" id="162125"/>
    <lineage>
        <taxon>Eukaryota</taxon>
        <taxon>Sar</taxon>
        <taxon>Stramenopiles</taxon>
        <taxon>Oomycota</taxon>
        <taxon>Peronosporomycetes</taxon>
        <taxon>Peronosporales</taxon>
        <taxon>Peronosporaceae</taxon>
        <taxon>Hyaloperonospora</taxon>
    </lineage>
</organism>
<dbReference type="NCBIfam" id="TIGR00714">
    <property type="entry name" value="hscB"/>
    <property type="match status" value="1"/>
</dbReference>
<accession>A0AAV0TZ10</accession>
<name>A0AAV0TZ10_HYABA</name>
<comment type="caution">
    <text evidence="4">The sequence shown here is derived from an EMBL/GenBank/DDBJ whole genome shotgun (WGS) entry which is preliminary data.</text>
</comment>
<evidence type="ECO:0000256" key="2">
    <source>
        <dbReference type="ARBA" id="ARBA00023186"/>
    </source>
</evidence>
<protein>
    <recommendedName>
        <fullName evidence="3">J domain-containing protein</fullName>
    </recommendedName>
</protein>
<dbReference type="PROSITE" id="PS50076">
    <property type="entry name" value="DNAJ_2"/>
    <property type="match status" value="1"/>
</dbReference>
<dbReference type="SUPFAM" id="SSF47144">
    <property type="entry name" value="HSC20 (HSCB), C-terminal oligomerisation domain"/>
    <property type="match status" value="1"/>
</dbReference>
<evidence type="ECO:0000313" key="5">
    <source>
        <dbReference type="Proteomes" id="UP001162031"/>
    </source>
</evidence>
<comment type="similarity">
    <text evidence="1">Belongs to the HscB family.</text>
</comment>
<dbReference type="Pfam" id="PF00226">
    <property type="entry name" value="DnaJ"/>
    <property type="match status" value="1"/>
</dbReference>
<dbReference type="GO" id="GO:0005739">
    <property type="term" value="C:mitochondrion"/>
    <property type="evidence" value="ECO:0007669"/>
    <property type="project" value="TreeGrafter"/>
</dbReference>
<dbReference type="InterPro" id="IPR036869">
    <property type="entry name" value="J_dom_sf"/>
</dbReference>
<evidence type="ECO:0000256" key="1">
    <source>
        <dbReference type="ARBA" id="ARBA00010476"/>
    </source>
</evidence>